<dbReference type="AlphaFoldDB" id="A0A370I788"/>
<proteinExistence type="predicted"/>
<keyword evidence="2" id="KW-1185">Reference proteome</keyword>
<evidence type="ECO:0008006" key="3">
    <source>
        <dbReference type="Google" id="ProtNLM"/>
    </source>
</evidence>
<comment type="caution">
    <text evidence="1">The sequence shown here is derived from an EMBL/GenBank/DDBJ whole genome shotgun (WGS) entry which is preliminary data.</text>
</comment>
<reference evidence="1 2" key="1">
    <citation type="submission" date="2018-07" db="EMBL/GenBank/DDBJ databases">
        <title>Genomic Encyclopedia of Type Strains, Phase IV (KMG-IV): sequencing the most valuable type-strain genomes for metagenomic binning, comparative biology and taxonomic classification.</title>
        <authorList>
            <person name="Goeker M."/>
        </authorList>
    </citation>
    <scope>NUCLEOTIDE SEQUENCE [LARGE SCALE GENOMIC DNA]</scope>
    <source>
        <strain evidence="1 2">DSM 44290</strain>
    </source>
</reference>
<evidence type="ECO:0000313" key="1">
    <source>
        <dbReference type="EMBL" id="RDI66595.1"/>
    </source>
</evidence>
<evidence type="ECO:0000313" key="2">
    <source>
        <dbReference type="Proteomes" id="UP000254869"/>
    </source>
</evidence>
<sequence>MRDLLYIGSGPYCYSNSLAMVLEDAAPSPAVIEVLTGSPFGIALLGGRMPFFDPYGWTPEFGLDIAIGLLGWRCETVRGGTREEAAERLRRAVAWGPVLMGPVEMGMLWYQPDMSGPIGADHYLVALGVDDDRVLMHDPQGYPFVTLPISELMSAWQGGKLDYGQPFSMRYGFVRERAVSVEEALRAAVPNAIEFLRGREDLAVPPGTVGGAEAALGMADLLSAGPDAEMKTHLVYFALRVGSRRLSDAARALGALGMDEAAAVALTQSRLLGTMQYDVVTDDFVSAAAKARLLAPTYERLAAELEAAVVPTR</sequence>
<accession>A0A370I788</accession>
<name>A0A370I788_9NOCA</name>
<protein>
    <recommendedName>
        <fullName evidence="3">Butirosin biosynthesis protein H-like</fullName>
    </recommendedName>
</protein>
<dbReference type="Proteomes" id="UP000254869">
    <property type="component" value="Unassembled WGS sequence"/>
</dbReference>
<organism evidence="1 2">
    <name type="scientific">Nocardia pseudobrasiliensis</name>
    <dbReference type="NCBI Taxonomy" id="45979"/>
    <lineage>
        <taxon>Bacteria</taxon>
        <taxon>Bacillati</taxon>
        <taxon>Actinomycetota</taxon>
        <taxon>Actinomycetes</taxon>
        <taxon>Mycobacteriales</taxon>
        <taxon>Nocardiaceae</taxon>
        <taxon>Nocardia</taxon>
    </lineage>
</organism>
<gene>
    <name evidence="1" type="ORF">DFR76_104345</name>
</gene>
<dbReference type="STRING" id="1210086.GCA_001613105_01542"/>
<dbReference type="EMBL" id="QQBC01000004">
    <property type="protein sequence ID" value="RDI66595.1"/>
    <property type="molecule type" value="Genomic_DNA"/>
</dbReference>